<proteinExistence type="predicted"/>
<dbReference type="InterPro" id="IPR011990">
    <property type="entry name" value="TPR-like_helical_dom_sf"/>
</dbReference>
<evidence type="ECO:0000256" key="1">
    <source>
        <dbReference type="PROSITE-ProRule" id="PRU00339"/>
    </source>
</evidence>
<dbReference type="SUPFAM" id="SSF48452">
    <property type="entry name" value="TPR-like"/>
    <property type="match status" value="1"/>
</dbReference>
<keyword evidence="5" id="KW-1185">Reference proteome</keyword>
<dbReference type="Pfam" id="PF13414">
    <property type="entry name" value="TPR_11"/>
    <property type="match status" value="1"/>
</dbReference>
<evidence type="ECO:0000313" key="3">
    <source>
        <dbReference type="EMBL" id="CAF1421024.1"/>
    </source>
</evidence>
<protein>
    <submittedName>
        <fullName evidence="4">Uncharacterized protein</fullName>
    </submittedName>
</protein>
<dbReference type="PROSITE" id="PS50005">
    <property type="entry name" value="TPR"/>
    <property type="match status" value="1"/>
</dbReference>
<sequence>MVEASVEIFLTDASNDDNPITVEKNENDASKFIGSGRSHARNGKYSQAITDLAHATHLQPTNYEAFYYLGLAYLKDKQLEEMFMACKTIASGRVRPMEGKLGTFADVITLAGELISLVPVVGEPISKFAQPISMIAKAIDYRQQRNTMTHIANLGTTQELWKISQSVAQQLTENYRPLLLELLSSNKEDDDDDETEKQVSEAKCCGCIPKSSCFKSKSSEENHEHPLTRQGYIQQVRDVAEYAVALMLEFLLNHEKVDHVKKQMDRKLISDAKKTTNEKSIDGELQPLVEKLVNAVRTPLEDQFGIDFIKNGFEYYPDYCRPQTAPTAEWHRLGRQNSNARSTIFNRSPYLDSRSSSPKNVIKTR</sequence>
<feature type="repeat" description="TPR" evidence="1">
    <location>
        <begin position="29"/>
        <end position="62"/>
    </location>
</feature>
<gene>
    <name evidence="4" type="ORF">JXQ802_LOCUS51684</name>
    <name evidence="3" type="ORF">PYM288_LOCUS35435</name>
</gene>
<keyword evidence="1" id="KW-0802">TPR repeat</keyword>
<dbReference type="Gene3D" id="1.25.40.10">
    <property type="entry name" value="Tetratricopeptide repeat domain"/>
    <property type="match status" value="1"/>
</dbReference>
<dbReference type="InterPro" id="IPR019734">
    <property type="entry name" value="TPR_rpt"/>
</dbReference>
<feature type="region of interest" description="Disordered" evidence="2">
    <location>
        <begin position="344"/>
        <end position="365"/>
    </location>
</feature>
<evidence type="ECO:0000313" key="5">
    <source>
        <dbReference type="Proteomes" id="UP000663870"/>
    </source>
</evidence>
<organism evidence="4 5">
    <name type="scientific">Rotaria sordida</name>
    <dbReference type="NCBI Taxonomy" id="392033"/>
    <lineage>
        <taxon>Eukaryota</taxon>
        <taxon>Metazoa</taxon>
        <taxon>Spiralia</taxon>
        <taxon>Gnathifera</taxon>
        <taxon>Rotifera</taxon>
        <taxon>Eurotatoria</taxon>
        <taxon>Bdelloidea</taxon>
        <taxon>Philodinida</taxon>
        <taxon>Philodinidae</taxon>
        <taxon>Rotaria</taxon>
    </lineage>
</organism>
<dbReference type="Proteomes" id="UP000663870">
    <property type="component" value="Unassembled WGS sequence"/>
</dbReference>
<dbReference type="EMBL" id="CAJNOL010007638">
    <property type="protein sequence ID" value="CAF1630071.1"/>
    <property type="molecule type" value="Genomic_DNA"/>
</dbReference>
<reference evidence="4" key="1">
    <citation type="submission" date="2021-02" db="EMBL/GenBank/DDBJ databases">
        <authorList>
            <person name="Nowell W R."/>
        </authorList>
    </citation>
    <scope>NUCLEOTIDE SEQUENCE</scope>
</reference>
<evidence type="ECO:0000256" key="2">
    <source>
        <dbReference type="SAM" id="MobiDB-lite"/>
    </source>
</evidence>
<accession>A0A816D433</accession>
<dbReference type="Proteomes" id="UP000663854">
    <property type="component" value="Unassembled WGS sequence"/>
</dbReference>
<dbReference type="AlphaFoldDB" id="A0A816D433"/>
<comment type="caution">
    <text evidence="4">The sequence shown here is derived from an EMBL/GenBank/DDBJ whole genome shotgun (WGS) entry which is preliminary data.</text>
</comment>
<name>A0A816D433_9BILA</name>
<evidence type="ECO:0000313" key="4">
    <source>
        <dbReference type="EMBL" id="CAF1630071.1"/>
    </source>
</evidence>
<dbReference type="EMBL" id="CAJNOH010006099">
    <property type="protein sequence ID" value="CAF1421024.1"/>
    <property type="molecule type" value="Genomic_DNA"/>
</dbReference>